<protein>
    <submittedName>
        <fullName evidence="1">Uncharacterized protein</fullName>
    </submittedName>
</protein>
<gene>
    <name evidence="1" type="ORF">METZ01_LOCUS322509</name>
</gene>
<reference evidence="1" key="1">
    <citation type="submission" date="2018-05" db="EMBL/GenBank/DDBJ databases">
        <authorList>
            <person name="Lanie J.A."/>
            <person name="Ng W.-L."/>
            <person name="Kazmierczak K.M."/>
            <person name="Andrzejewski T.M."/>
            <person name="Davidsen T.M."/>
            <person name="Wayne K.J."/>
            <person name="Tettelin H."/>
            <person name="Glass J.I."/>
            <person name="Rusch D."/>
            <person name="Podicherti R."/>
            <person name="Tsui H.-C.T."/>
            <person name="Winkler M.E."/>
        </authorList>
    </citation>
    <scope>NUCLEOTIDE SEQUENCE</scope>
</reference>
<organism evidence="1">
    <name type="scientific">marine metagenome</name>
    <dbReference type="NCBI Taxonomy" id="408172"/>
    <lineage>
        <taxon>unclassified sequences</taxon>
        <taxon>metagenomes</taxon>
        <taxon>ecological metagenomes</taxon>
    </lineage>
</organism>
<dbReference type="EMBL" id="UINC01105600">
    <property type="protein sequence ID" value="SVC69655.1"/>
    <property type="molecule type" value="Genomic_DNA"/>
</dbReference>
<name>A0A382PAM2_9ZZZZ</name>
<proteinExistence type="predicted"/>
<accession>A0A382PAM2</accession>
<feature type="non-terminal residue" evidence="1">
    <location>
        <position position="29"/>
    </location>
</feature>
<dbReference type="AlphaFoldDB" id="A0A382PAM2"/>
<sequence length="29" mass="3206">MLKQARIAYSLSGVDGRLLPGSWQGLTWT</sequence>
<evidence type="ECO:0000313" key="1">
    <source>
        <dbReference type="EMBL" id="SVC69655.1"/>
    </source>
</evidence>